<reference evidence="2" key="1">
    <citation type="submission" date="2021-01" db="EMBL/GenBank/DDBJ databases">
        <authorList>
            <consortium name="Genoscope - CEA"/>
            <person name="William W."/>
        </authorList>
    </citation>
    <scope>NUCLEOTIDE SEQUENCE</scope>
</reference>
<evidence type="ECO:0000313" key="3">
    <source>
        <dbReference type="EMBL" id="CAD8056505.1"/>
    </source>
</evidence>
<organism evidence="2 4">
    <name type="scientific">Paramecium primaurelia</name>
    <dbReference type="NCBI Taxonomy" id="5886"/>
    <lineage>
        <taxon>Eukaryota</taxon>
        <taxon>Sar</taxon>
        <taxon>Alveolata</taxon>
        <taxon>Ciliophora</taxon>
        <taxon>Intramacronucleata</taxon>
        <taxon>Oligohymenophorea</taxon>
        <taxon>Peniculida</taxon>
        <taxon>Parameciidae</taxon>
        <taxon>Paramecium</taxon>
    </lineage>
</organism>
<evidence type="ECO:0000256" key="1">
    <source>
        <dbReference type="SAM" id="MobiDB-lite"/>
    </source>
</evidence>
<dbReference type="EMBL" id="CAJJDM010000022">
    <property type="protein sequence ID" value="CAD8056503.1"/>
    <property type="molecule type" value="Genomic_DNA"/>
</dbReference>
<accession>A0A8S1KSH3</accession>
<dbReference type="AlphaFoldDB" id="A0A8S1KSH3"/>
<evidence type="ECO:0000313" key="4">
    <source>
        <dbReference type="Proteomes" id="UP000688137"/>
    </source>
</evidence>
<gene>
    <name evidence="2" type="ORF">PPRIM_AZ9-3.1.T0240344</name>
    <name evidence="3" type="ORF">PPRIM_AZ9-3.1.T0240345</name>
</gene>
<dbReference type="Proteomes" id="UP000688137">
    <property type="component" value="Unassembled WGS sequence"/>
</dbReference>
<dbReference type="EMBL" id="CAJJDM010000022">
    <property type="protein sequence ID" value="CAD8056505.1"/>
    <property type="molecule type" value="Genomic_DNA"/>
</dbReference>
<keyword evidence="4" id="KW-1185">Reference proteome</keyword>
<sequence>MDTQFFTSSTSMSSSSSSSSRKGSQECFSDFGIEKKSRKSKKSANRSSSFALGSVTEVSEDIEDYLMSRLPHFQMVNDNNEFRERIPPRLKRNEKYQKRRASLSPHGTNGLAKVEEVIGEDDELKNKCIFKLGLMLDKDEFNDKRRRLLQSKDRINIEKATTTNLTILEDAQENVKELQQHVMSPTYKLKVDEVDFEQEKKQWQPQEIIEVIEEEKPDNIVNIKEKEMFQKIKKILHEERDFLKRILKGELNKQEDIQKKQQFQSEVGETNWNQLIQEAEEQVNSDEDYQ</sequence>
<proteinExistence type="predicted"/>
<evidence type="ECO:0000313" key="2">
    <source>
        <dbReference type="EMBL" id="CAD8056503.1"/>
    </source>
</evidence>
<dbReference type="OMA" id="RFTHIQM"/>
<feature type="compositionally biased region" description="Low complexity" evidence="1">
    <location>
        <begin position="7"/>
        <end position="20"/>
    </location>
</feature>
<protein>
    <submittedName>
        <fullName evidence="2">Uncharacterized protein</fullName>
    </submittedName>
</protein>
<name>A0A8S1KSH3_PARPR</name>
<comment type="caution">
    <text evidence="2">The sequence shown here is derived from an EMBL/GenBank/DDBJ whole genome shotgun (WGS) entry which is preliminary data.</text>
</comment>
<feature type="region of interest" description="Disordered" evidence="1">
    <location>
        <begin position="1"/>
        <end position="27"/>
    </location>
</feature>